<accession>A0A3S5B0J0</accession>
<gene>
    <name evidence="1" type="ORF">PXEA_LOCUS30389</name>
</gene>
<sequence length="182" mass="19836">MHSLRLRPSLRHISTHRLIFLPSSCLAQSHDGLQRSGSHGHSKMYQSEMTKVASPTAPKLSDSRGSIVLTTLRPDFGRFARKPLVVIVCPAGTIGLNRSGDRAISMATPPPLLLLLLLLYWRDEIGSTTWYRAGTDGLCGQACVLVPFWLSHPVAMTTKPDDSSLGVFGLSTSLSLFQGPRN</sequence>
<comment type="caution">
    <text evidence="1">The sequence shown here is derived from an EMBL/GenBank/DDBJ whole genome shotgun (WGS) entry which is preliminary data.</text>
</comment>
<organism evidence="1 2">
    <name type="scientific">Protopolystoma xenopodis</name>
    <dbReference type="NCBI Taxonomy" id="117903"/>
    <lineage>
        <taxon>Eukaryota</taxon>
        <taxon>Metazoa</taxon>
        <taxon>Spiralia</taxon>
        <taxon>Lophotrochozoa</taxon>
        <taxon>Platyhelminthes</taxon>
        <taxon>Monogenea</taxon>
        <taxon>Polyopisthocotylea</taxon>
        <taxon>Polystomatidea</taxon>
        <taxon>Polystomatidae</taxon>
        <taxon>Protopolystoma</taxon>
    </lineage>
</organism>
<dbReference type="AlphaFoldDB" id="A0A3S5B0J0"/>
<keyword evidence="2" id="KW-1185">Reference proteome</keyword>
<reference evidence="1" key="1">
    <citation type="submission" date="2018-11" db="EMBL/GenBank/DDBJ databases">
        <authorList>
            <consortium name="Pathogen Informatics"/>
        </authorList>
    </citation>
    <scope>NUCLEOTIDE SEQUENCE</scope>
</reference>
<protein>
    <submittedName>
        <fullName evidence="1">Uncharacterized protein</fullName>
    </submittedName>
</protein>
<proteinExistence type="predicted"/>
<dbReference type="Proteomes" id="UP000784294">
    <property type="component" value="Unassembled WGS sequence"/>
</dbReference>
<evidence type="ECO:0000313" key="2">
    <source>
        <dbReference type="Proteomes" id="UP000784294"/>
    </source>
</evidence>
<name>A0A3S5B0J0_9PLAT</name>
<evidence type="ECO:0000313" key="1">
    <source>
        <dbReference type="EMBL" id="VEL36949.1"/>
    </source>
</evidence>
<dbReference type="EMBL" id="CAAALY010253625">
    <property type="protein sequence ID" value="VEL36949.1"/>
    <property type="molecule type" value="Genomic_DNA"/>
</dbReference>